<evidence type="ECO:0000313" key="4">
    <source>
        <dbReference type="Proteomes" id="UP001209701"/>
    </source>
</evidence>
<feature type="modified residue" description="4-aspartylphosphate" evidence="1">
    <location>
        <position position="58"/>
    </location>
</feature>
<dbReference type="InterPro" id="IPR001789">
    <property type="entry name" value="Sig_transdc_resp-reg_receiver"/>
</dbReference>
<dbReference type="PROSITE" id="PS50110">
    <property type="entry name" value="RESPONSE_REGULATORY"/>
    <property type="match status" value="1"/>
</dbReference>
<evidence type="ECO:0000256" key="1">
    <source>
        <dbReference type="PROSITE-ProRule" id="PRU00169"/>
    </source>
</evidence>
<evidence type="ECO:0000259" key="2">
    <source>
        <dbReference type="PROSITE" id="PS50110"/>
    </source>
</evidence>
<reference evidence="3 4" key="1">
    <citation type="submission" date="2021-11" db="EMBL/GenBank/DDBJ databases">
        <authorList>
            <person name="Liang Q."/>
            <person name="Mou H."/>
            <person name="Liu Z."/>
        </authorList>
    </citation>
    <scope>NUCLEOTIDE SEQUENCE [LARGE SCALE GENOMIC DNA]</scope>
    <source>
        <strain evidence="3 4">CHU3</strain>
    </source>
</reference>
<comment type="caution">
    <text evidence="3">The sequence shown here is derived from an EMBL/GenBank/DDBJ whole genome shotgun (WGS) entry which is preliminary data.</text>
</comment>
<dbReference type="Proteomes" id="UP001209701">
    <property type="component" value="Unassembled WGS sequence"/>
</dbReference>
<organism evidence="3 4">
    <name type="scientific">Roseateles oligotrophus</name>
    <dbReference type="NCBI Taxonomy" id="1769250"/>
    <lineage>
        <taxon>Bacteria</taxon>
        <taxon>Pseudomonadati</taxon>
        <taxon>Pseudomonadota</taxon>
        <taxon>Betaproteobacteria</taxon>
        <taxon>Burkholderiales</taxon>
        <taxon>Sphaerotilaceae</taxon>
        <taxon>Roseateles</taxon>
    </lineage>
</organism>
<dbReference type="EMBL" id="JAJIRN010000003">
    <property type="protein sequence ID" value="MCV2368046.1"/>
    <property type="molecule type" value="Genomic_DNA"/>
</dbReference>
<gene>
    <name evidence="3" type="ORF">LNV07_08035</name>
</gene>
<feature type="domain" description="Response regulatory" evidence="2">
    <location>
        <begin position="6"/>
        <end position="124"/>
    </location>
</feature>
<accession>A0ABT2YDB6</accession>
<dbReference type="Gene3D" id="3.40.50.2300">
    <property type="match status" value="1"/>
</dbReference>
<evidence type="ECO:0000313" key="3">
    <source>
        <dbReference type="EMBL" id="MCV2368046.1"/>
    </source>
</evidence>
<dbReference type="CDD" id="cd00156">
    <property type="entry name" value="REC"/>
    <property type="match status" value="1"/>
</dbReference>
<sequence length="206" mass="22555">MPADLRFLVVDGLAGVQTFARQLLEGFGLPADTIRCASDPESGLKIGLDFKPDYLISDWFPKATMSGIELYGRLKEANPGCRLALLSFEVSPQHMADAYEVGSNFLLKKPFTAAELKSTMTQALEALARERPELHARLSAIVKIAPPAPKPPRIVLPVLPVLKAGDRVKYHDKIETVQCVVVSHGELVVQLKGHQVLIPAIRLDKV</sequence>
<keyword evidence="1" id="KW-0597">Phosphoprotein</keyword>
<protein>
    <submittedName>
        <fullName evidence="3">Response regulator</fullName>
    </submittedName>
</protein>
<dbReference type="RefSeq" id="WP_263570668.1">
    <property type="nucleotide sequence ID" value="NZ_JAJIRN010000003.1"/>
</dbReference>
<proteinExistence type="predicted"/>
<keyword evidence="4" id="KW-1185">Reference proteome</keyword>
<dbReference type="SMART" id="SM00448">
    <property type="entry name" value="REC"/>
    <property type="match status" value="1"/>
</dbReference>
<dbReference type="Pfam" id="PF00072">
    <property type="entry name" value="Response_reg"/>
    <property type="match status" value="1"/>
</dbReference>
<dbReference type="SUPFAM" id="SSF52172">
    <property type="entry name" value="CheY-like"/>
    <property type="match status" value="1"/>
</dbReference>
<dbReference type="InterPro" id="IPR011006">
    <property type="entry name" value="CheY-like_superfamily"/>
</dbReference>
<name>A0ABT2YDB6_9BURK</name>